<organism evidence="1 2">
    <name type="scientific">Halovulum dunhuangense</name>
    <dbReference type="NCBI Taxonomy" id="1505036"/>
    <lineage>
        <taxon>Bacteria</taxon>
        <taxon>Pseudomonadati</taxon>
        <taxon>Pseudomonadota</taxon>
        <taxon>Alphaproteobacteria</taxon>
        <taxon>Rhodobacterales</taxon>
        <taxon>Paracoccaceae</taxon>
        <taxon>Halovulum</taxon>
    </lineage>
</organism>
<gene>
    <name evidence="1" type="ORF">HMH01_11885</name>
</gene>
<proteinExistence type="predicted"/>
<keyword evidence="2" id="KW-1185">Reference proteome</keyword>
<dbReference type="RefSeq" id="WP_171325821.1">
    <property type="nucleotide sequence ID" value="NZ_JABFBC010000002.1"/>
</dbReference>
<comment type="caution">
    <text evidence="1">The sequence shown here is derived from an EMBL/GenBank/DDBJ whole genome shotgun (WGS) entry which is preliminary data.</text>
</comment>
<dbReference type="Proteomes" id="UP000572377">
    <property type="component" value="Unassembled WGS sequence"/>
</dbReference>
<dbReference type="EMBL" id="JABFBC010000002">
    <property type="protein sequence ID" value="NNU81135.1"/>
    <property type="molecule type" value="Genomic_DNA"/>
</dbReference>
<protein>
    <submittedName>
        <fullName evidence="1">YHS domain protein</fullName>
    </submittedName>
</protein>
<evidence type="ECO:0000313" key="2">
    <source>
        <dbReference type="Proteomes" id="UP000572377"/>
    </source>
</evidence>
<accession>A0A849L469</accession>
<name>A0A849L469_9RHOB</name>
<dbReference type="AlphaFoldDB" id="A0A849L469"/>
<reference evidence="1 2" key="1">
    <citation type="submission" date="2020-05" db="EMBL/GenBank/DDBJ databases">
        <title>Gimesia benthica sp. nov., a novel planctomycete isolated from a deep-sea water sample of the Northwest Indian Ocean.</title>
        <authorList>
            <person name="Wang J."/>
            <person name="Ruan C."/>
            <person name="Song L."/>
            <person name="Zhu Y."/>
            <person name="Li A."/>
            <person name="Zheng X."/>
            <person name="Wang L."/>
            <person name="Lu Z."/>
            <person name="Huang Y."/>
            <person name="Du W."/>
            <person name="Zhou Y."/>
            <person name="Huang L."/>
            <person name="Dai X."/>
        </authorList>
    </citation>
    <scope>NUCLEOTIDE SEQUENCE [LARGE SCALE GENOMIC DNA]</scope>
    <source>
        <strain evidence="1 2">YYQ-30</strain>
    </source>
</reference>
<sequence length="148" mass="16616">MTPITRRAALGLMGAAAGGPLWAEPVFLNGMGVAINGYDPTGFIDMQEAIRGRMEHQIEREDGLWWFASAANRRRFEADPDRYIPQFGGYCAQGIALGFKRRSDPTLWVLIDGKVYMHYSIPDQNRWAADVRGSIAKAEENWPTLKDL</sequence>
<dbReference type="NCBIfam" id="NF041384">
    <property type="entry name" value="YHS_seleno_dom"/>
    <property type="match status" value="1"/>
</dbReference>
<evidence type="ECO:0000313" key="1">
    <source>
        <dbReference type="EMBL" id="NNU81135.1"/>
    </source>
</evidence>